<accession>A0A0N9I042</accession>
<organism evidence="3 4">
    <name type="scientific">Kibdelosporangium phytohabitans</name>
    <dbReference type="NCBI Taxonomy" id="860235"/>
    <lineage>
        <taxon>Bacteria</taxon>
        <taxon>Bacillati</taxon>
        <taxon>Actinomycetota</taxon>
        <taxon>Actinomycetes</taxon>
        <taxon>Pseudonocardiales</taxon>
        <taxon>Pseudonocardiaceae</taxon>
        <taxon>Kibdelosporangium</taxon>
    </lineage>
</organism>
<dbReference type="AlphaFoldDB" id="A0A0N9I042"/>
<feature type="domain" description="Pyrrolo-quinoline quinone repeat" evidence="2">
    <location>
        <begin position="152"/>
        <end position="316"/>
    </location>
</feature>
<proteinExistence type="predicted"/>
<feature type="region of interest" description="Disordered" evidence="1">
    <location>
        <begin position="23"/>
        <end position="57"/>
    </location>
</feature>
<dbReference type="Gene3D" id="2.40.10.480">
    <property type="match status" value="1"/>
</dbReference>
<gene>
    <name evidence="3" type="ORF">AOZ06_32300</name>
</gene>
<dbReference type="RefSeq" id="WP_054292849.1">
    <property type="nucleotide sequence ID" value="NZ_CP012752.1"/>
</dbReference>
<dbReference type="PANTHER" id="PTHR34512">
    <property type="entry name" value="CELL SURFACE PROTEIN"/>
    <property type="match status" value="1"/>
</dbReference>
<evidence type="ECO:0000313" key="3">
    <source>
        <dbReference type="EMBL" id="ALG10947.1"/>
    </source>
</evidence>
<reference evidence="3 4" key="1">
    <citation type="submission" date="2015-07" db="EMBL/GenBank/DDBJ databases">
        <title>Genome sequencing of Kibdelosporangium phytohabitans.</title>
        <authorList>
            <person name="Qin S."/>
            <person name="Xing K."/>
        </authorList>
    </citation>
    <scope>NUCLEOTIDE SEQUENCE [LARGE SCALE GENOMIC DNA]</scope>
    <source>
        <strain evidence="3 4">KLBMP1111</strain>
    </source>
</reference>
<dbReference type="Pfam" id="PF13360">
    <property type="entry name" value="PQQ_2"/>
    <property type="match status" value="1"/>
</dbReference>
<dbReference type="Gene3D" id="2.130.10.10">
    <property type="entry name" value="YVTN repeat-like/Quinoprotein amine dehydrogenase"/>
    <property type="match status" value="1"/>
</dbReference>
<evidence type="ECO:0000313" key="4">
    <source>
        <dbReference type="Proteomes" id="UP000063699"/>
    </source>
</evidence>
<name>A0A0N9I042_9PSEU</name>
<dbReference type="InterPro" id="IPR011047">
    <property type="entry name" value="Quinoprotein_ADH-like_sf"/>
</dbReference>
<dbReference type="InterPro" id="IPR015943">
    <property type="entry name" value="WD40/YVTN_repeat-like_dom_sf"/>
</dbReference>
<keyword evidence="4" id="KW-1185">Reference proteome</keyword>
<dbReference type="EMBL" id="CP012752">
    <property type="protein sequence ID" value="ALG10947.1"/>
    <property type="molecule type" value="Genomic_DNA"/>
</dbReference>
<dbReference type="PANTHER" id="PTHR34512:SF30">
    <property type="entry name" value="OUTER MEMBRANE PROTEIN ASSEMBLY FACTOR BAMB"/>
    <property type="match status" value="1"/>
</dbReference>
<dbReference type="KEGG" id="kphy:AOZ06_32300"/>
<dbReference type="OrthoDB" id="3394166at2"/>
<dbReference type="Proteomes" id="UP000063699">
    <property type="component" value="Chromosome"/>
</dbReference>
<dbReference type="InterPro" id="IPR002372">
    <property type="entry name" value="PQQ_rpt_dom"/>
</dbReference>
<protein>
    <recommendedName>
        <fullName evidence="2">Pyrrolo-quinoline quinone repeat domain-containing protein</fullName>
    </recommendedName>
</protein>
<sequence length="423" mass="44410">MRGLNAGLAAVLIAAVLAGCGGGDEAQKGQSAPNETPAEQPPPSTPRKPERKAFDPPKVFEKTEAKFSLSAFNDDERPTVTLHDGNIYGVDDKAIVGIDGLTGENLWMTPATIKASSGAKPTAPVVSGDRLYAAINGNKPAQGTTPSHPQVEVMALDLKSGKADWSTVIDIDLGNKLTTGQGRPAVAGVTDTSVVVSYFDDSASIGRTFVLDKSSHQVRWTKDQFLAAEVDSGVVVGSGGKPLISEKRTTTGLAEADGAQKWSIDTGGYPAKLMPISPKLVASSLKVYSNGDNQFDILDVTTGKPLYSKTTDVPSTSGYDVTCFYDDASLIVCDARGERTFAYDANSVGATPLWEITKSANRVVPTLTAAYHGIVYGFGADDPVAIDGKTGKDAPDAPGVAPALIDKYLAVDVRKQISYKPIK</sequence>
<feature type="compositionally biased region" description="Basic and acidic residues" evidence="1">
    <location>
        <begin position="47"/>
        <end position="57"/>
    </location>
</feature>
<evidence type="ECO:0000256" key="1">
    <source>
        <dbReference type="SAM" id="MobiDB-lite"/>
    </source>
</evidence>
<evidence type="ECO:0000259" key="2">
    <source>
        <dbReference type="Pfam" id="PF13360"/>
    </source>
</evidence>
<dbReference type="STRING" id="860235.AOZ06_32300"/>
<dbReference type="PROSITE" id="PS51257">
    <property type="entry name" value="PROKAR_LIPOPROTEIN"/>
    <property type="match status" value="1"/>
</dbReference>
<dbReference type="SUPFAM" id="SSF50998">
    <property type="entry name" value="Quinoprotein alcohol dehydrogenase-like"/>
    <property type="match status" value="1"/>
</dbReference>